<evidence type="ECO:0000313" key="1">
    <source>
        <dbReference type="EMBL" id="PTN10629.1"/>
    </source>
</evidence>
<dbReference type="EMBL" id="QAAD01000001">
    <property type="protein sequence ID" value="PTN10629.1"/>
    <property type="molecule type" value="Genomic_DNA"/>
</dbReference>
<gene>
    <name evidence="1" type="ORF">C8N47_101279</name>
</gene>
<accession>A0A2T5C6Q1</accession>
<keyword evidence="2" id="KW-1185">Reference proteome</keyword>
<comment type="caution">
    <text evidence="1">The sequence shown here is derived from an EMBL/GenBank/DDBJ whole genome shotgun (WGS) entry which is preliminary data.</text>
</comment>
<name>A0A2T5C6Q1_9BACT</name>
<sequence>MIPEGISNWEESVVVFDQAVVSSYRVVVVLRSYRVVILKRHQQKRRCSDQCQKVGNRLAWFYRVFTFENAIKKRNSVMFLKRPKPNEKLPAIP</sequence>
<dbReference type="Proteomes" id="UP000243525">
    <property type="component" value="Unassembled WGS sequence"/>
</dbReference>
<dbReference type="AlphaFoldDB" id="A0A2T5C6Q1"/>
<proteinExistence type="predicted"/>
<protein>
    <submittedName>
        <fullName evidence="1">Uncharacterized protein</fullName>
    </submittedName>
</protein>
<evidence type="ECO:0000313" key="2">
    <source>
        <dbReference type="Proteomes" id="UP000243525"/>
    </source>
</evidence>
<organism evidence="1 2">
    <name type="scientific">Mangrovibacterium marinum</name>
    <dbReference type="NCBI Taxonomy" id="1639118"/>
    <lineage>
        <taxon>Bacteria</taxon>
        <taxon>Pseudomonadati</taxon>
        <taxon>Bacteroidota</taxon>
        <taxon>Bacteroidia</taxon>
        <taxon>Marinilabiliales</taxon>
        <taxon>Prolixibacteraceae</taxon>
        <taxon>Mangrovibacterium</taxon>
    </lineage>
</organism>
<reference evidence="1 2" key="1">
    <citation type="submission" date="2018-04" db="EMBL/GenBank/DDBJ databases">
        <title>Genomic Encyclopedia of Archaeal and Bacterial Type Strains, Phase II (KMG-II): from individual species to whole genera.</title>
        <authorList>
            <person name="Goeker M."/>
        </authorList>
    </citation>
    <scope>NUCLEOTIDE SEQUENCE [LARGE SCALE GENOMIC DNA]</scope>
    <source>
        <strain evidence="1 2">DSM 28823</strain>
    </source>
</reference>